<evidence type="ECO:0000313" key="2">
    <source>
        <dbReference type="EMBL" id="KAF5334510.1"/>
    </source>
</evidence>
<keyword evidence="3" id="KW-1185">Reference proteome</keyword>
<dbReference type="Pfam" id="PF21666">
    <property type="entry name" value="DUF4246_N"/>
    <property type="match status" value="1"/>
</dbReference>
<organism evidence="2 3">
    <name type="scientific">Ephemerocybe angulata</name>
    <dbReference type="NCBI Taxonomy" id="980116"/>
    <lineage>
        <taxon>Eukaryota</taxon>
        <taxon>Fungi</taxon>
        <taxon>Dikarya</taxon>
        <taxon>Basidiomycota</taxon>
        <taxon>Agaricomycotina</taxon>
        <taxon>Agaricomycetes</taxon>
        <taxon>Agaricomycetidae</taxon>
        <taxon>Agaricales</taxon>
        <taxon>Agaricineae</taxon>
        <taxon>Psathyrellaceae</taxon>
        <taxon>Ephemerocybe</taxon>
    </lineage>
</organism>
<comment type="caution">
    <text evidence="2">The sequence shown here is derived from an EMBL/GenBank/DDBJ whole genome shotgun (WGS) entry which is preliminary data.</text>
</comment>
<feature type="domain" description="DUF4246" evidence="1">
    <location>
        <begin position="37"/>
        <end position="92"/>
    </location>
</feature>
<dbReference type="AlphaFoldDB" id="A0A8H5FET9"/>
<protein>
    <recommendedName>
        <fullName evidence="1">DUF4246 domain-containing protein</fullName>
    </recommendedName>
</protein>
<dbReference type="InterPro" id="IPR049207">
    <property type="entry name" value="DUF4246_N"/>
</dbReference>
<evidence type="ECO:0000313" key="3">
    <source>
        <dbReference type="Proteomes" id="UP000541558"/>
    </source>
</evidence>
<proteinExistence type="predicted"/>
<dbReference type="EMBL" id="JAACJK010000068">
    <property type="protein sequence ID" value="KAF5334510.1"/>
    <property type="molecule type" value="Genomic_DNA"/>
</dbReference>
<name>A0A8H5FET9_9AGAR</name>
<accession>A0A8H5FET9</accession>
<gene>
    <name evidence="2" type="ORF">D9611_013773</name>
</gene>
<sequence>MASFLPLLVYPKPGHGEDVTWVFGSGADAIDMIPSGELMYPNALDLANTGEELRAILELITLREFTMLRFMNAVTDKPDWTTKVFDDAILDK</sequence>
<evidence type="ECO:0000259" key="1">
    <source>
        <dbReference type="Pfam" id="PF21666"/>
    </source>
</evidence>
<reference evidence="2 3" key="1">
    <citation type="journal article" date="2020" name="ISME J.">
        <title>Uncovering the hidden diversity of litter-decomposition mechanisms in mushroom-forming fungi.</title>
        <authorList>
            <person name="Floudas D."/>
            <person name="Bentzer J."/>
            <person name="Ahren D."/>
            <person name="Johansson T."/>
            <person name="Persson P."/>
            <person name="Tunlid A."/>
        </authorList>
    </citation>
    <scope>NUCLEOTIDE SEQUENCE [LARGE SCALE GENOMIC DNA]</scope>
    <source>
        <strain evidence="2 3">CBS 175.51</strain>
    </source>
</reference>
<dbReference type="OrthoDB" id="415532at2759"/>
<dbReference type="Proteomes" id="UP000541558">
    <property type="component" value="Unassembled WGS sequence"/>
</dbReference>